<dbReference type="InterPro" id="IPR016161">
    <property type="entry name" value="Ald_DH/histidinol_DH"/>
</dbReference>
<dbReference type="FunFam" id="3.40.605.10:FF:000007">
    <property type="entry name" value="NAD/NADP-dependent betaine aldehyde dehydrogenase"/>
    <property type="match status" value="1"/>
</dbReference>
<dbReference type="InterPro" id="IPR016163">
    <property type="entry name" value="Ald_DH_C"/>
</dbReference>
<accession>A0AAJ5X2L0</accession>
<evidence type="ECO:0000313" key="4">
    <source>
        <dbReference type="EMBL" id="WEK41476.1"/>
    </source>
</evidence>
<dbReference type="Gene3D" id="3.40.605.10">
    <property type="entry name" value="Aldehyde Dehydrogenase, Chain A, domain 1"/>
    <property type="match status" value="1"/>
</dbReference>
<dbReference type="SUPFAM" id="SSF53720">
    <property type="entry name" value="ALDH-like"/>
    <property type="match status" value="1"/>
</dbReference>
<evidence type="ECO:0000259" key="3">
    <source>
        <dbReference type="Pfam" id="PF00171"/>
    </source>
</evidence>
<dbReference type="PANTHER" id="PTHR42804:SF1">
    <property type="entry name" value="ALDEHYDE DEHYDROGENASE-RELATED"/>
    <property type="match status" value="1"/>
</dbReference>
<name>A0AAJ5X2L0_9CAUL</name>
<reference evidence="4" key="1">
    <citation type="submission" date="2023-03" db="EMBL/GenBank/DDBJ databases">
        <title>Andean soil-derived lignocellulolytic bacterial consortium as a source of novel taxa and putative plastic-active enzymes.</title>
        <authorList>
            <person name="Diaz-Garcia L."/>
            <person name="Chuvochina M."/>
            <person name="Feuerriegel G."/>
            <person name="Bunk B."/>
            <person name="Sproer C."/>
            <person name="Streit W.R."/>
            <person name="Rodriguez L.M."/>
            <person name="Overmann J."/>
            <person name="Jimenez D.J."/>
        </authorList>
    </citation>
    <scope>NUCLEOTIDE SEQUENCE</scope>
    <source>
        <strain evidence="4">MAG 833</strain>
    </source>
</reference>
<dbReference type="InterPro" id="IPR015590">
    <property type="entry name" value="Aldehyde_DH_dom"/>
</dbReference>
<gene>
    <name evidence="4" type="ORF">P0Y50_07695</name>
</gene>
<dbReference type="AlphaFoldDB" id="A0AAJ5X2L0"/>
<dbReference type="Proteomes" id="UP001213664">
    <property type="component" value="Chromosome"/>
</dbReference>
<keyword evidence="2" id="KW-0560">Oxidoreductase</keyword>
<dbReference type="InterPro" id="IPR016162">
    <property type="entry name" value="Ald_DH_N"/>
</dbReference>
<dbReference type="Gene3D" id="3.40.309.10">
    <property type="entry name" value="Aldehyde Dehydrogenase, Chain A, domain 2"/>
    <property type="match status" value="1"/>
</dbReference>
<dbReference type="EMBL" id="CP119326">
    <property type="protein sequence ID" value="WEK41476.1"/>
    <property type="molecule type" value="Genomic_DNA"/>
</dbReference>
<dbReference type="GO" id="GO:0016620">
    <property type="term" value="F:oxidoreductase activity, acting on the aldehyde or oxo group of donors, NAD or NADP as acceptor"/>
    <property type="evidence" value="ECO:0007669"/>
    <property type="project" value="InterPro"/>
</dbReference>
<dbReference type="PANTHER" id="PTHR42804">
    <property type="entry name" value="ALDEHYDE DEHYDROGENASE"/>
    <property type="match status" value="1"/>
</dbReference>
<evidence type="ECO:0000256" key="2">
    <source>
        <dbReference type="ARBA" id="ARBA00023002"/>
    </source>
</evidence>
<dbReference type="Pfam" id="PF00171">
    <property type="entry name" value="Aldedh"/>
    <property type="match status" value="1"/>
</dbReference>
<protein>
    <submittedName>
        <fullName evidence="4">Aldehyde dehydrogenase family protein</fullName>
    </submittedName>
</protein>
<organism evidence="4 5">
    <name type="scientific">Candidatus Brevundimonas colombiensis</name>
    <dbReference type="NCBI Taxonomy" id="3121376"/>
    <lineage>
        <taxon>Bacteria</taxon>
        <taxon>Pseudomonadati</taxon>
        <taxon>Pseudomonadota</taxon>
        <taxon>Alphaproteobacteria</taxon>
        <taxon>Caulobacterales</taxon>
        <taxon>Caulobacteraceae</taxon>
        <taxon>Brevundimonas</taxon>
    </lineage>
</organism>
<dbReference type="CDD" id="cd07138">
    <property type="entry name" value="ALDH_CddD_SSP0762"/>
    <property type="match status" value="1"/>
</dbReference>
<comment type="similarity">
    <text evidence="1">Belongs to the aldehyde dehydrogenase family.</text>
</comment>
<sequence length="486" mass="51038">MLKFDENYIDGAWVKSRGARRHDLINPAIESKIGEVWMGDALDADAAVAAARRALPTYSRWTVQDRAALLDRIAQCMEARAEALARAVSEEMGCPAWLAESAQIPLAIAHVRIAAEHARTFEFNRPMGSTMVRMVPIGVCALITPWNFPVSTITCKVAPALAVGCTMVLKPSEFSPISARLFAEILHEAGAPEGVFNLVFGDGETVGTAISSHPDVDMVSITGSTRAGVAVAQAAAPTIKRVHQELGGKSANVILPSADIKAAVTRGVKMLMINGGQGCSLPSRMLVPKAQMDLVREAVAEVAEAIQPSAPGGKGYIGPVVNASQFSRIQALIEKGVAEGATALIGGPGRPDGLETGFYVQPTVFADTTPDMTIVREEIFGPVLVLQAYDDVDEAIALANDTDYGLAAYVEAGDLEEAISVADRLVAGQVIVNSAAPDLAAPFGGVKHSGNGREYGPYGLEAFVEVKSIIGFDPEAAASSPLTIHA</sequence>
<evidence type="ECO:0000256" key="1">
    <source>
        <dbReference type="ARBA" id="ARBA00009986"/>
    </source>
</evidence>
<proteinExistence type="inferred from homology"/>
<feature type="domain" description="Aldehyde dehydrogenase" evidence="3">
    <location>
        <begin position="13"/>
        <end position="469"/>
    </location>
</feature>
<evidence type="ECO:0000313" key="5">
    <source>
        <dbReference type="Proteomes" id="UP001213664"/>
    </source>
</evidence>